<comment type="caution">
    <text evidence="1">The sequence shown here is derived from an EMBL/GenBank/DDBJ whole genome shotgun (WGS) entry which is preliminary data.</text>
</comment>
<evidence type="ECO:0000313" key="1">
    <source>
        <dbReference type="EMBL" id="TDB60079.1"/>
    </source>
</evidence>
<dbReference type="InterPro" id="IPR010767">
    <property type="entry name" value="Phage_CGC-2007_Cje0229"/>
</dbReference>
<name>A0A4R4K234_9BACT</name>
<organism evidence="1 2">
    <name type="scientific">Arundinibacter roseus</name>
    <dbReference type="NCBI Taxonomy" id="2070510"/>
    <lineage>
        <taxon>Bacteria</taxon>
        <taxon>Pseudomonadati</taxon>
        <taxon>Bacteroidota</taxon>
        <taxon>Cytophagia</taxon>
        <taxon>Cytophagales</taxon>
        <taxon>Spirosomataceae</taxon>
        <taxon>Arundinibacter</taxon>
    </lineage>
</organism>
<dbReference type="Proteomes" id="UP000295706">
    <property type="component" value="Unassembled WGS sequence"/>
</dbReference>
<dbReference type="RefSeq" id="WP_132121684.1">
    <property type="nucleotide sequence ID" value="NZ_SMJU01000018.1"/>
</dbReference>
<keyword evidence="2" id="KW-1185">Reference proteome</keyword>
<proteinExistence type="predicted"/>
<sequence length="124" mass="14978">MTKYPDIRLRKCVEPQAKIDWFEIVEDCDCGKMIISAGYKTDFASVPRILWSLFPPHGRWTNAAIKHDWWYDQKVMENELGPQEARYWADHDFLFDMLREGVPKWQAYLFYGIVRLFGRKWWVN</sequence>
<protein>
    <submittedName>
        <fullName evidence="1">DUF1353 domain-containing protein</fullName>
    </submittedName>
</protein>
<evidence type="ECO:0000313" key="2">
    <source>
        <dbReference type="Proteomes" id="UP000295706"/>
    </source>
</evidence>
<accession>A0A4R4K234</accession>
<dbReference type="OrthoDB" id="88276at2"/>
<gene>
    <name evidence="1" type="ORF">EZE20_21650</name>
</gene>
<dbReference type="EMBL" id="SMJU01000018">
    <property type="protein sequence ID" value="TDB60079.1"/>
    <property type="molecule type" value="Genomic_DNA"/>
</dbReference>
<reference evidence="1 2" key="1">
    <citation type="submission" date="2019-02" db="EMBL/GenBank/DDBJ databases">
        <title>Arundinibacter roseus gen. nov., sp. nov., a new member of the family Cytophagaceae.</title>
        <authorList>
            <person name="Szuroczki S."/>
            <person name="Khayer B."/>
            <person name="Sproer C."/>
            <person name="Toumi M."/>
            <person name="Szabo A."/>
            <person name="Felfoldi T."/>
            <person name="Schumann P."/>
            <person name="Toth E."/>
        </authorList>
    </citation>
    <scope>NUCLEOTIDE SEQUENCE [LARGE SCALE GENOMIC DNA]</scope>
    <source>
        <strain evidence="1 2">DMA-k-7a</strain>
    </source>
</reference>
<dbReference type="AlphaFoldDB" id="A0A4R4K234"/>
<dbReference type="Pfam" id="PF07087">
    <property type="entry name" value="DUF1353"/>
    <property type="match status" value="1"/>
</dbReference>